<keyword evidence="8" id="KW-1185">Reference proteome</keyword>
<dbReference type="InterPro" id="IPR016205">
    <property type="entry name" value="Glycerol_DH"/>
</dbReference>
<comment type="cofactor">
    <cofactor evidence="4">
        <name>Zn(2+)</name>
        <dbReference type="ChEBI" id="CHEBI:29105"/>
    </cofactor>
    <text evidence="4">Binds 1 zinc ion per subunit.</text>
</comment>
<comment type="caution">
    <text evidence="7">The sequence shown here is derived from an EMBL/GenBank/DDBJ whole genome shotgun (WGS) entry which is preliminary data.</text>
</comment>
<proteinExistence type="inferred from homology"/>
<evidence type="ECO:0000259" key="6">
    <source>
        <dbReference type="Pfam" id="PF00465"/>
    </source>
</evidence>
<keyword evidence="2 4" id="KW-0479">Metal-binding</keyword>
<evidence type="ECO:0000256" key="1">
    <source>
        <dbReference type="ARBA" id="ARBA00007358"/>
    </source>
</evidence>
<dbReference type="PIRSF" id="PIRSF000112">
    <property type="entry name" value="Glycerol_dehydrogenase"/>
    <property type="match status" value="1"/>
</dbReference>
<dbReference type="InterPro" id="IPR018211">
    <property type="entry name" value="ADH_Fe_CS"/>
</dbReference>
<feature type="binding site" evidence="4">
    <location>
        <position position="255"/>
    </location>
    <ligand>
        <name>glycerol</name>
        <dbReference type="ChEBI" id="CHEBI:17754"/>
    </ligand>
</feature>
<sequence>MDIFSVHGAPSEYSVSEGVLCILEEKLAERSYQNVLFVHGIKSWEAAKEYIPEFYKIQSEQYTYSGECSITEIESLSSFIKRKSFDAVIGIGGGKVLDLVKATSHLSQKPYVLIPTLASNCAPWTPLSVIYDDHGSYIRYDMFPNNASLVLVEPKILLHAPIEMLIAGIGDTLAKWYEADVQMARIENKSVPLLISHYSARQCKDLLMKHAEAAIEAAKSGVLTDDFIKVVETIIVLGGMVGGFGDHYGRVAGAHSIHNGLTVLEETHSALHGEKVAYGVLVQLVLENKLDEINELLPLYKKLGLPVSIRDLGVSNVLDESINQVAEKSTIPGESIHAMPIGTITAADVSKAINNLEKYILHER</sequence>
<dbReference type="EMBL" id="SLUB01000065">
    <property type="protein sequence ID" value="THE09740.1"/>
    <property type="molecule type" value="Genomic_DNA"/>
</dbReference>
<evidence type="ECO:0000313" key="7">
    <source>
        <dbReference type="EMBL" id="THE09740.1"/>
    </source>
</evidence>
<dbReference type="Gene3D" id="1.20.1090.10">
    <property type="entry name" value="Dehydroquinate synthase-like - alpha domain"/>
    <property type="match status" value="1"/>
</dbReference>
<dbReference type="OrthoDB" id="5198708at2"/>
<gene>
    <name evidence="7" type="ORF">E1I69_21290</name>
</gene>
<dbReference type="SUPFAM" id="SSF56796">
    <property type="entry name" value="Dehydroquinate synthase-like"/>
    <property type="match status" value="1"/>
</dbReference>
<dbReference type="RefSeq" id="WP_136381555.1">
    <property type="nucleotide sequence ID" value="NZ_SLUB01000065.1"/>
</dbReference>
<evidence type="ECO:0000256" key="3">
    <source>
        <dbReference type="ARBA" id="ARBA00023002"/>
    </source>
</evidence>
<dbReference type="PROSITE" id="PS00913">
    <property type="entry name" value="ADH_IRON_1"/>
    <property type="match status" value="1"/>
</dbReference>
<name>A0A4S3PJY1_9BACI</name>
<evidence type="ECO:0000313" key="8">
    <source>
        <dbReference type="Proteomes" id="UP000306477"/>
    </source>
</evidence>
<dbReference type="Proteomes" id="UP000306477">
    <property type="component" value="Unassembled WGS sequence"/>
</dbReference>
<dbReference type="PANTHER" id="PTHR43616">
    <property type="entry name" value="GLYCEROL DEHYDROGENASE"/>
    <property type="match status" value="1"/>
</dbReference>
<dbReference type="InterPro" id="IPR001670">
    <property type="entry name" value="ADH_Fe/GldA"/>
</dbReference>
<dbReference type="CDD" id="cd08172">
    <property type="entry name" value="GlyDH-like"/>
    <property type="match status" value="1"/>
</dbReference>
<keyword evidence="3" id="KW-0560">Oxidoreductase</keyword>
<dbReference type="GO" id="GO:0016614">
    <property type="term" value="F:oxidoreductase activity, acting on CH-OH group of donors"/>
    <property type="evidence" value="ECO:0007669"/>
    <property type="project" value="InterPro"/>
</dbReference>
<reference evidence="7 8" key="1">
    <citation type="journal article" date="2019" name="Indoor Air">
        <title>Impacts of indoor surface finishes on bacterial viability.</title>
        <authorList>
            <person name="Hu J."/>
            <person name="Maamar S.B."/>
            <person name="Glawe A.J."/>
            <person name="Gottel N."/>
            <person name="Gilbert J.A."/>
            <person name="Hartmann E.M."/>
        </authorList>
    </citation>
    <scope>NUCLEOTIDE SEQUENCE [LARGE SCALE GENOMIC DNA]</scope>
    <source>
        <strain evidence="7 8">AF060A6</strain>
    </source>
</reference>
<dbReference type="PANTHER" id="PTHR43616:SF3">
    <property type="entry name" value="HYDROXYCARBOXYLATE DEHYDROGENASE A"/>
    <property type="match status" value="1"/>
</dbReference>
<feature type="binding site" evidence="5">
    <location>
        <begin position="116"/>
        <end position="119"/>
    </location>
    <ligand>
        <name>NAD(+)</name>
        <dbReference type="ChEBI" id="CHEBI:57540"/>
    </ligand>
</feature>
<dbReference type="Gene3D" id="3.40.50.1970">
    <property type="match status" value="1"/>
</dbReference>
<dbReference type="Pfam" id="PF00465">
    <property type="entry name" value="Fe-ADH"/>
    <property type="match status" value="1"/>
</dbReference>
<comment type="similarity">
    <text evidence="1">Belongs to the iron-containing alcohol dehydrogenase family.</text>
</comment>
<protein>
    <submittedName>
        <fullName evidence="7">Iron-containing alcohol dehydrogenase family protein</fullName>
    </submittedName>
</protein>
<evidence type="ECO:0000256" key="5">
    <source>
        <dbReference type="PIRSR" id="PIRSR000112-3"/>
    </source>
</evidence>
<feature type="binding site" evidence="5">
    <location>
        <position position="125"/>
    </location>
    <ligand>
        <name>NAD(+)</name>
        <dbReference type="ChEBI" id="CHEBI:57540"/>
    </ligand>
</feature>
<keyword evidence="4" id="KW-0862">Zinc</keyword>
<feature type="domain" description="Alcohol dehydrogenase iron-type/glycerol dehydrogenase GldA" evidence="6">
    <location>
        <begin position="10"/>
        <end position="154"/>
    </location>
</feature>
<evidence type="ECO:0000256" key="2">
    <source>
        <dbReference type="ARBA" id="ARBA00022723"/>
    </source>
</evidence>
<evidence type="ECO:0000256" key="4">
    <source>
        <dbReference type="PIRSR" id="PIRSR000112-1"/>
    </source>
</evidence>
<organism evidence="7 8">
    <name type="scientific">Bacillus timonensis</name>
    <dbReference type="NCBI Taxonomy" id="1033734"/>
    <lineage>
        <taxon>Bacteria</taxon>
        <taxon>Bacillati</taxon>
        <taxon>Bacillota</taxon>
        <taxon>Bacilli</taxon>
        <taxon>Bacillales</taxon>
        <taxon>Bacillaceae</taxon>
        <taxon>Bacillus</taxon>
    </lineage>
</organism>
<dbReference type="AlphaFoldDB" id="A0A4S3PJY1"/>
<accession>A0A4S3PJY1</accession>
<feature type="binding site" evidence="4">
    <location>
        <position position="171"/>
    </location>
    <ligand>
        <name>glycerol</name>
        <dbReference type="ChEBI" id="CHEBI:17754"/>
    </ligand>
</feature>
<keyword evidence="5" id="KW-0520">NAD</keyword>
<feature type="binding site" evidence="5">
    <location>
        <position position="127"/>
    </location>
    <ligand>
        <name>NAD(+)</name>
        <dbReference type="ChEBI" id="CHEBI:57540"/>
    </ligand>
</feature>
<feature type="binding site" evidence="4">
    <location>
        <position position="272"/>
    </location>
    <ligand>
        <name>glycerol</name>
        <dbReference type="ChEBI" id="CHEBI:17754"/>
    </ligand>
</feature>
<feature type="binding site" evidence="5">
    <location>
        <position position="131"/>
    </location>
    <ligand>
        <name>NAD(+)</name>
        <dbReference type="ChEBI" id="CHEBI:57540"/>
    </ligand>
</feature>
<feature type="binding site" evidence="5">
    <location>
        <begin position="94"/>
        <end position="98"/>
    </location>
    <ligand>
        <name>NAD(+)</name>
        <dbReference type="ChEBI" id="CHEBI:57540"/>
    </ligand>
</feature>
<dbReference type="GO" id="GO:0046872">
    <property type="term" value="F:metal ion binding"/>
    <property type="evidence" value="ECO:0007669"/>
    <property type="project" value="UniProtKB-KW"/>
</dbReference>